<evidence type="ECO:0000259" key="13">
    <source>
        <dbReference type="PROSITE" id="PS50192"/>
    </source>
</evidence>
<dbReference type="PANTHER" id="PTHR43531:SF11">
    <property type="entry name" value="METHYL-ACCEPTING CHEMOTAXIS PROTEIN 3"/>
    <property type="match status" value="1"/>
</dbReference>
<dbReference type="InterPro" id="IPR000727">
    <property type="entry name" value="T_SNARE_dom"/>
</dbReference>
<evidence type="ECO:0000259" key="14">
    <source>
        <dbReference type="PROSITE" id="PS50885"/>
    </source>
</evidence>
<protein>
    <submittedName>
        <fullName evidence="15">Methyl-accepting chemotaxis sensory transducer with Cache sensor</fullName>
    </submittedName>
</protein>
<gene>
    <name evidence="15" type="ORF">SAMN05421757_101268</name>
</gene>
<dbReference type="CDD" id="cd11386">
    <property type="entry name" value="MCP_signal"/>
    <property type="match status" value="1"/>
</dbReference>
<proteinExistence type="inferred from homology"/>
<feature type="transmembrane region" description="Helical" evidence="11">
    <location>
        <begin position="12"/>
        <end position="36"/>
    </location>
</feature>
<dbReference type="CDD" id="cd06225">
    <property type="entry name" value="HAMP"/>
    <property type="match status" value="1"/>
</dbReference>
<evidence type="ECO:0000256" key="11">
    <source>
        <dbReference type="SAM" id="Phobius"/>
    </source>
</evidence>
<keyword evidence="9" id="KW-0175">Coiled coil</keyword>
<organism evidence="15 16">
    <name type="scientific">Tropicimonas sediminicola</name>
    <dbReference type="NCBI Taxonomy" id="1031541"/>
    <lineage>
        <taxon>Bacteria</taxon>
        <taxon>Pseudomonadati</taxon>
        <taxon>Pseudomonadota</taxon>
        <taxon>Alphaproteobacteria</taxon>
        <taxon>Rhodobacterales</taxon>
        <taxon>Roseobacteraceae</taxon>
        <taxon>Tropicimonas</taxon>
    </lineage>
</organism>
<keyword evidence="5 11" id="KW-1133">Transmembrane helix</keyword>
<evidence type="ECO:0000256" key="3">
    <source>
        <dbReference type="ARBA" id="ARBA00022500"/>
    </source>
</evidence>
<dbReference type="SMART" id="SM01049">
    <property type="entry name" value="Cache_2"/>
    <property type="match status" value="1"/>
</dbReference>
<feature type="domain" description="HAMP" evidence="14">
    <location>
        <begin position="213"/>
        <end position="266"/>
    </location>
</feature>
<evidence type="ECO:0000256" key="9">
    <source>
        <dbReference type="SAM" id="Coils"/>
    </source>
</evidence>
<feature type="domain" description="T-SNARE coiled-coil homology" evidence="13">
    <location>
        <begin position="546"/>
        <end position="608"/>
    </location>
</feature>
<dbReference type="InterPro" id="IPR033480">
    <property type="entry name" value="sCache_2"/>
</dbReference>
<dbReference type="Gene3D" id="1.10.8.500">
    <property type="entry name" value="HAMP domain in histidine kinase"/>
    <property type="match status" value="1"/>
</dbReference>
<evidence type="ECO:0000256" key="5">
    <source>
        <dbReference type="ARBA" id="ARBA00022989"/>
    </source>
</evidence>
<evidence type="ECO:0000313" key="15">
    <source>
        <dbReference type="EMBL" id="SNS19017.1"/>
    </source>
</evidence>
<dbReference type="PROSITE" id="PS50111">
    <property type="entry name" value="CHEMOTAXIS_TRANSDUC_2"/>
    <property type="match status" value="1"/>
</dbReference>
<accession>A0A239CFQ7</accession>
<comment type="similarity">
    <text evidence="7">Belongs to the methyl-accepting chemotaxis (MCP) protein family.</text>
</comment>
<dbReference type="GO" id="GO:0006935">
    <property type="term" value="P:chemotaxis"/>
    <property type="evidence" value="ECO:0007669"/>
    <property type="project" value="UniProtKB-KW"/>
</dbReference>
<comment type="subcellular location">
    <subcellularLocation>
        <location evidence="1">Cell membrane</location>
        <topology evidence="1">Multi-pass membrane protein</topology>
    </subcellularLocation>
</comment>
<feature type="coiled-coil region" evidence="9">
    <location>
        <begin position="58"/>
        <end position="85"/>
    </location>
</feature>
<evidence type="ECO:0000256" key="2">
    <source>
        <dbReference type="ARBA" id="ARBA00022475"/>
    </source>
</evidence>
<dbReference type="SMART" id="SM00304">
    <property type="entry name" value="HAMP"/>
    <property type="match status" value="2"/>
</dbReference>
<name>A0A239CFQ7_9RHOB</name>
<dbReference type="Pfam" id="PF00015">
    <property type="entry name" value="MCPsignal"/>
    <property type="match status" value="1"/>
</dbReference>
<evidence type="ECO:0000256" key="7">
    <source>
        <dbReference type="ARBA" id="ARBA00029447"/>
    </source>
</evidence>
<dbReference type="AlphaFoldDB" id="A0A239CFQ7"/>
<feature type="compositionally biased region" description="Basic and acidic residues" evidence="10">
    <location>
        <begin position="292"/>
        <end position="328"/>
    </location>
</feature>
<dbReference type="RefSeq" id="WP_089230748.1">
    <property type="nucleotide sequence ID" value="NZ_FZOY01000001.1"/>
</dbReference>
<reference evidence="15 16" key="1">
    <citation type="submission" date="2017-06" db="EMBL/GenBank/DDBJ databases">
        <authorList>
            <person name="Kim H.J."/>
            <person name="Triplett B.A."/>
        </authorList>
    </citation>
    <scope>NUCLEOTIDE SEQUENCE [LARGE SCALE GENOMIC DNA]</scope>
    <source>
        <strain evidence="15 16">DSM 29339</strain>
    </source>
</reference>
<dbReference type="FunFam" id="1.10.287.950:FF:000001">
    <property type="entry name" value="Methyl-accepting chemotaxis sensory transducer"/>
    <property type="match status" value="1"/>
</dbReference>
<evidence type="ECO:0000313" key="16">
    <source>
        <dbReference type="Proteomes" id="UP000198426"/>
    </source>
</evidence>
<dbReference type="PROSITE" id="PS50885">
    <property type="entry name" value="HAMP"/>
    <property type="match status" value="2"/>
</dbReference>
<keyword evidence="6 11" id="KW-0472">Membrane</keyword>
<dbReference type="PANTHER" id="PTHR43531">
    <property type="entry name" value="PROTEIN ICFG"/>
    <property type="match status" value="1"/>
</dbReference>
<dbReference type="Proteomes" id="UP000198426">
    <property type="component" value="Unassembled WGS sequence"/>
</dbReference>
<dbReference type="Gene3D" id="1.10.287.950">
    <property type="entry name" value="Methyl-accepting chemotaxis protein"/>
    <property type="match status" value="1"/>
</dbReference>
<dbReference type="Gene3D" id="3.30.450.20">
    <property type="entry name" value="PAS domain"/>
    <property type="match status" value="1"/>
</dbReference>
<dbReference type="InterPro" id="IPR051310">
    <property type="entry name" value="MCP_chemotaxis"/>
</dbReference>
<dbReference type="SUPFAM" id="SSF158472">
    <property type="entry name" value="HAMP domain-like"/>
    <property type="match status" value="1"/>
</dbReference>
<dbReference type="InterPro" id="IPR004089">
    <property type="entry name" value="MCPsignal_dom"/>
</dbReference>
<sequence>MLRSLLSRLSTRIYGIVALAALLIFVLAEVLLSMAVDSAFEMRQQHLNDVVETATSLLDNYADHVERGELTLEEAQAEARDALGKATYGTDGYFFAFTPDVDILVLPAKPEWVGTNQADYEDAKGLKLYEALRDVAIKDGAGSVTYHFIKPDTTVPEEKIGFVVHYEAWNWIVGTGSYVSDIHGALSHLRTFSLIAMAVSIVAMVGVSTLLVRSVTRPLAALIGRMRGLKEGDVETPVPLIDAQSEVGDMARSIDVFRTALVERTRLEAEQVAKDKELARQREAALEQESLMQKREAEAATHRQQEEARQAAEREAQRAEAEAERERVRAEQELVVSSLAQSLNAMSQGDLSTRLTQTFPPAYEALRKDFNNAVERVSELVGSIVEGAGHINSETSSLNAAAVELGRRTESQAASLEQTAAAVTELTSSLESSTHGAREAAGTVSRTRDRSRAGKEVVHRTIDAMTEISESSGRISKITGVIDDIAFQTNLLALNAGVEAARAGDAGRGFAVVASEVRALAQRSSEAAREIAQLIATSGHQVETGVQLVNESGTSLEEIEKLVAQLDELVSDIAESSAQQATGLNEISSAMNQLDQVTQQNAAMFEETNAAVSALQAQATALERDSASFTLARQETDTLRIAS</sequence>
<dbReference type="EMBL" id="FZOY01000001">
    <property type="protein sequence ID" value="SNS19017.1"/>
    <property type="molecule type" value="Genomic_DNA"/>
</dbReference>
<feature type="region of interest" description="Disordered" evidence="10">
    <location>
        <begin position="427"/>
        <end position="455"/>
    </location>
</feature>
<evidence type="ECO:0000256" key="6">
    <source>
        <dbReference type="ARBA" id="ARBA00023136"/>
    </source>
</evidence>
<evidence type="ECO:0000259" key="12">
    <source>
        <dbReference type="PROSITE" id="PS50111"/>
    </source>
</evidence>
<keyword evidence="4 11" id="KW-0812">Transmembrane</keyword>
<keyword evidence="3" id="KW-0145">Chemotaxis</keyword>
<dbReference type="Pfam" id="PF00672">
    <property type="entry name" value="HAMP"/>
    <property type="match status" value="1"/>
</dbReference>
<feature type="coiled-coil region" evidence="9">
    <location>
        <begin position="556"/>
        <end position="625"/>
    </location>
</feature>
<evidence type="ECO:0000256" key="4">
    <source>
        <dbReference type="ARBA" id="ARBA00022692"/>
    </source>
</evidence>
<evidence type="ECO:0000256" key="8">
    <source>
        <dbReference type="PROSITE-ProRule" id="PRU00284"/>
    </source>
</evidence>
<dbReference type="GO" id="GO:0005886">
    <property type="term" value="C:plasma membrane"/>
    <property type="evidence" value="ECO:0007669"/>
    <property type="project" value="UniProtKB-SubCell"/>
</dbReference>
<evidence type="ECO:0000256" key="1">
    <source>
        <dbReference type="ARBA" id="ARBA00004651"/>
    </source>
</evidence>
<dbReference type="SUPFAM" id="SSF58104">
    <property type="entry name" value="Methyl-accepting chemotaxis protein (MCP) signaling domain"/>
    <property type="match status" value="1"/>
</dbReference>
<dbReference type="Pfam" id="PF17200">
    <property type="entry name" value="sCache_2"/>
    <property type="match status" value="1"/>
</dbReference>
<feature type="compositionally biased region" description="Basic and acidic residues" evidence="10">
    <location>
        <begin position="446"/>
        <end position="455"/>
    </location>
</feature>
<dbReference type="PROSITE" id="PS50192">
    <property type="entry name" value="T_SNARE"/>
    <property type="match status" value="1"/>
</dbReference>
<dbReference type="InterPro" id="IPR003660">
    <property type="entry name" value="HAMP_dom"/>
</dbReference>
<dbReference type="SMART" id="SM00283">
    <property type="entry name" value="MA"/>
    <property type="match status" value="1"/>
</dbReference>
<dbReference type="GO" id="GO:0007165">
    <property type="term" value="P:signal transduction"/>
    <property type="evidence" value="ECO:0007669"/>
    <property type="project" value="UniProtKB-KW"/>
</dbReference>
<feature type="domain" description="Methyl-accepting transducer" evidence="12">
    <location>
        <begin position="387"/>
        <end position="616"/>
    </location>
</feature>
<keyword evidence="2" id="KW-1003">Cell membrane</keyword>
<keyword evidence="8" id="KW-0807">Transducer</keyword>
<dbReference type="OrthoDB" id="8482111at2"/>
<keyword evidence="16" id="KW-1185">Reference proteome</keyword>
<evidence type="ECO:0000256" key="10">
    <source>
        <dbReference type="SAM" id="MobiDB-lite"/>
    </source>
</evidence>
<feature type="domain" description="HAMP" evidence="14">
    <location>
        <begin position="336"/>
        <end position="382"/>
    </location>
</feature>
<feature type="region of interest" description="Disordered" evidence="10">
    <location>
        <begin position="286"/>
        <end position="328"/>
    </location>
</feature>